<feature type="domain" description="Integrase catalytic" evidence="1">
    <location>
        <begin position="186"/>
        <end position="353"/>
    </location>
</feature>
<evidence type="ECO:0000313" key="4">
    <source>
        <dbReference type="Proteomes" id="UP000494201"/>
    </source>
</evidence>
<evidence type="ECO:0000313" key="2">
    <source>
        <dbReference type="EMBL" id="MBM2770567.1"/>
    </source>
</evidence>
<dbReference type="InterPro" id="IPR012337">
    <property type="entry name" value="RNaseH-like_sf"/>
</dbReference>
<reference evidence="3 4" key="1">
    <citation type="submission" date="2019-09" db="EMBL/GenBank/DDBJ databases">
        <authorList>
            <person name="Depoorter E."/>
        </authorList>
    </citation>
    <scope>NUCLEOTIDE SEQUENCE [LARGE SCALE GENOMIC DNA]</scope>
    <source>
        <strain evidence="3">LMG 20980</strain>
    </source>
</reference>
<dbReference type="Gene3D" id="3.30.420.10">
    <property type="entry name" value="Ribonuclease H-like superfamily/Ribonuclease H"/>
    <property type="match status" value="1"/>
</dbReference>
<organism evidence="3 4">
    <name type="scientific">Burkholderia anthina</name>
    <dbReference type="NCBI Taxonomy" id="179879"/>
    <lineage>
        <taxon>Bacteria</taxon>
        <taxon>Pseudomonadati</taxon>
        <taxon>Pseudomonadota</taxon>
        <taxon>Betaproteobacteria</taxon>
        <taxon>Burkholderiales</taxon>
        <taxon>Burkholderiaceae</taxon>
        <taxon>Burkholderia</taxon>
        <taxon>Burkholderia cepacia complex</taxon>
    </lineage>
</organism>
<evidence type="ECO:0000313" key="3">
    <source>
        <dbReference type="EMBL" id="VVU52886.1"/>
    </source>
</evidence>
<dbReference type="SUPFAM" id="SSF53098">
    <property type="entry name" value="Ribonuclease H-like"/>
    <property type="match status" value="1"/>
</dbReference>
<dbReference type="EMBL" id="CABVLY010000027">
    <property type="protein sequence ID" value="VVU52886.1"/>
    <property type="molecule type" value="Genomic_DNA"/>
</dbReference>
<dbReference type="PROSITE" id="PS50994">
    <property type="entry name" value="INTEGRASE"/>
    <property type="match status" value="1"/>
</dbReference>
<sequence length="435" mass="50094">MIIDLDETRIRTPEQVRAVLDGIQTLDFTPAANAPARCAWIVSVLARLSYRELKRDDRGLVLRYLRRFSGFSRAHVTRLVWRWLHFKTLIRPKSAPSNAFARRYTEADLDALAEAEREYGRLSGPAMVAVLRRMYQVYGDQRFVRLQHLSSSHLYNLRRSAKYQGRHTVRTRTRADSRAAAIAVRRAPTPENRPGFIRIDSVHQGDFRGRWSVYHINAVDCVTQWQVVATVPTLRREHMLPTLSAMLAQFPFEILGFHSDGGSEYINYEVAAMLEQARIDFTRSRPRCCNDNALAEAKNGAVVRRQFGYAYIPAERAVQFNAFCEDLLNPFLNFHRPCLFGTEVPDPRKPGRLRRIHRHQDVQTPLEKLASLAHANRYLRPGITLELLLEQARNMTDIEVARQVRQARDAMMNRVAVETKPLYGDVWSFAKTHGT</sequence>
<dbReference type="AlphaFoldDB" id="A0A6P2GGH3"/>
<reference evidence="2 5" key="2">
    <citation type="submission" date="2021-02" db="EMBL/GenBank/DDBJ databases">
        <title>Draft genome of the type strains Burkholderia anthina DSM16086.</title>
        <authorList>
            <person name="Hertel R."/>
            <person name="Meissner J."/>
            <person name="Poehlein A."/>
            <person name="Daniel R."/>
            <person name="Commichau F.M."/>
        </authorList>
    </citation>
    <scope>NUCLEOTIDE SEQUENCE [LARGE SCALE GENOMIC DNA]</scope>
    <source>
        <strain evidence="2 5">DSM 16086</strain>
    </source>
</reference>
<gene>
    <name evidence="3" type="ORF">BAN20980_05625</name>
    <name evidence="2" type="ORF">JQK92_29590</name>
</gene>
<dbReference type="RefSeq" id="WP_174928029.1">
    <property type="nucleotide sequence ID" value="NZ_CABVLY010000027.1"/>
</dbReference>
<evidence type="ECO:0000313" key="5">
    <source>
        <dbReference type="Proteomes" id="UP000755577"/>
    </source>
</evidence>
<name>A0A6P2GGH3_9BURK</name>
<dbReference type="Pfam" id="PF00665">
    <property type="entry name" value="rve"/>
    <property type="match status" value="1"/>
</dbReference>
<keyword evidence="5" id="KW-1185">Reference proteome</keyword>
<dbReference type="Proteomes" id="UP000494201">
    <property type="component" value="Unassembled WGS sequence"/>
</dbReference>
<dbReference type="GO" id="GO:0003676">
    <property type="term" value="F:nucleic acid binding"/>
    <property type="evidence" value="ECO:0007669"/>
    <property type="project" value="InterPro"/>
</dbReference>
<dbReference type="GO" id="GO:0015074">
    <property type="term" value="P:DNA integration"/>
    <property type="evidence" value="ECO:0007669"/>
    <property type="project" value="InterPro"/>
</dbReference>
<dbReference type="InterPro" id="IPR001584">
    <property type="entry name" value="Integrase_cat-core"/>
</dbReference>
<dbReference type="Proteomes" id="UP000755577">
    <property type="component" value="Unassembled WGS sequence"/>
</dbReference>
<accession>A0A6P2GGH3</accession>
<proteinExistence type="predicted"/>
<evidence type="ECO:0000259" key="1">
    <source>
        <dbReference type="PROSITE" id="PS50994"/>
    </source>
</evidence>
<protein>
    <submittedName>
        <fullName evidence="2">Transposase family protein</fullName>
    </submittedName>
</protein>
<dbReference type="InterPro" id="IPR036397">
    <property type="entry name" value="RNaseH_sf"/>
</dbReference>
<dbReference type="EMBL" id="JAFCIQ010000029">
    <property type="protein sequence ID" value="MBM2770567.1"/>
    <property type="molecule type" value="Genomic_DNA"/>
</dbReference>
<dbReference type="GeneID" id="56503694"/>